<comment type="similarity">
    <text evidence="2 3">Belongs to the cytochrome P450 family.</text>
</comment>
<dbReference type="Pfam" id="PF00067">
    <property type="entry name" value="p450"/>
    <property type="match status" value="1"/>
</dbReference>
<evidence type="ECO:0000256" key="3">
    <source>
        <dbReference type="RuleBase" id="RU000461"/>
    </source>
</evidence>
<evidence type="ECO:0000256" key="1">
    <source>
        <dbReference type="ARBA" id="ARBA00001971"/>
    </source>
</evidence>
<keyword evidence="3" id="KW-0479">Metal-binding</keyword>
<dbReference type="InterPro" id="IPR001128">
    <property type="entry name" value="Cyt_P450"/>
</dbReference>
<reference evidence="5" key="1">
    <citation type="journal article" date="2019" name="Int. J. Syst. Evol. Microbiol.">
        <title>The Global Catalogue of Microorganisms (GCM) 10K type strain sequencing project: providing services to taxonomists for standard genome sequencing and annotation.</title>
        <authorList>
            <consortium name="The Broad Institute Genomics Platform"/>
            <consortium name="The Broad Institute Genome Sequencing Center for Infectious Disease"/>
            <person name="Wu L."/>
            <person name="Ma J."/>
        </authorList>
    </citation>
    <scope>NUCLEOTIDE SEQUENCE [LARGE SCALE GENOMIC DNA]</scope>
    <source>
        <strain evidence="5">CGMCC 1.16226</strain>
    </source>
</reference>
<evidence type="ECO:0000313" key="4">
    <source>
        <dbReference type="EMBL" id="MFD2055632.1"/>
    </source>
</evidence>
<organism evidence="4 5">
    <name type="scientific">Mesorhizobium calcicola</name>
    <dbReference type="NCBI Taxonomy" id="1300310"/>
    <lineage>
        <taxon>Bacteria</taxon>
        <taxon>Pseudomonadati</taxon>
        <taxon>Pseudomonadota</taxon>
        <taxon>Alphaproteobacteria</taxon>
        <taxon>Hyphomicrobiales</taxon>
        <taxon>Phyllobacteriaceae</taxon>
        <taxon>Mesorhizobium</taxon>
    </lineage>
</organism>
<comment type="cofactor">
    <cofactor evidence="1">
        <name>heme</name>
        <dbReference type="ChEBI" id="CHEBI:30413"/>
    </cofactor>
</comment>
<keyword evidence="3" id="KW-0349">Heme</keyword>
<dbReference type="InterPro" id="IPR036396">
    <property type="entry name" value="Cyt_P450_sf"/>
</dbReference>
<dbReference type="Proteomes" id="UP001597349">
    <property type="component" value="Unassembled WGS sequence"/>
</dbReference>
<evidence type="ECO:0000256" key="2">
    <source>
        <dbReference type="ARBA" id="ARBA00010617"/>
    </source>
</evidence>
<gene>
    <name evidence="4" type="ORF">ACFSQT_21975</name>
</gene>
<keyword evidence="3" id="KW-0503">Monooxygenase</keyword>
<keyword evidence="3" id="KW-0560">Oxidoreductase</keyword>
<dbReference type="InterPro" id="IPR050121">
    <property type="entry name" value="Cytochrome_P450_monoxygenase"/>
</dbReference>
<dbReference type="PANTHER" id="PTHR24305">
    <property type="entry name" value="CYTOCHROME P450"/>
    <property type="match status" value="1"/>
</dbReference>
<protein>
    <submittedName>
        <fullName evidence="4">Cytochrome P450</fullName>
    </submittedName>
</protein>
<evidence type="ECO:0000313" key="5">
    <source>
        <dbReference type="Proteomes" id="UP001597349"/>
    </source>
</evidence>
<name>A0ABW4WJH0_9HYPH</name>
<dbReference type="PRINTS" id="PR00463">
    <property type="entry name" value="EP450I"/>
</dbReference>
<dbReference type="PRINTS" id="PR00385">
    <property type="entry name" value="P450"/>
</dbReference>
<keyword evidence="5" id="KW-1185">Reference proteome</keyword>
<dbReference type="RefSeq" id="WP_379022057.1">
    <property type="nucleotide sequence ID" value="NZ_JBHUGY010000032.1"/>
</dbReference>
<keyword evidence="3" id="KW-0408">Iron</keyword>
<dbReference type="SUPFAM" id="SSF48264">
    <property type="entry name" value="Cytochrome P450"/>
    <property type="match status" value="1"/>
</dbReference>
<sequence length="457" mass="50297">MLAYGLGRRRSLGFIARFLADPLVTVRDAHREHGPFLQIDYPHSTRANPKRLFVVADTGLCRTLLSGTETWVNVQINMAGRKNHASSRLVYGMTRLRGLRHEHYRKMFLPPLKRSPVLAMAPKMASIAESLVDGWPVDIPLPLTKISAQMAKHLAIGLLFGDDSARGLPVANMIGSLMTASWIVPGPAYVRWILEAPKLERAILTWAAEKRGNPDAQDILALLANNLDEAGNPPSPQLIGGIISFFFGAAYDTCLNALSWAMILLTQHPAIMTRLVAELDAALDRGPVTMSALDRVPLLESTVKEAMRLFPPVPLLMRKATGSTVLGGEDVKRGERVLIGGMLINRDPSLYPEPDRFNPDRWSNLKPSPYQYLVFGAGGHMCPGTTFGYQMMRIALATILTKRSVELPVGSSIGHRLAVTHRPHGKVEVILRPRGGSIRQARANGRFRDLVALPDML</sequence>
<proteinExistence type="inferred from homology"/>
<comment type="caution">
    <text evidence="4">The sequence shown here is derived from an EMBL/GenBank/DDBJ whole genome shotgun (WGS) entry which is preliminary data.</text>
</comment>
<dbReference type="PANTHER" id="PTHR24305:SF166">
    <property type="entry name" value="CYTOCHROME P450 12A4, MITOCHONDRIAL-RELATED"/>
    <property type="match status" value="1"/>
</dbReference>
<dbReference type="EMBL" id="JBHUGY010000032">
    <property type="protein sequence ID" value="MFD2055632.1"/>
    <property type="molecule type" value="Genomic_DNA"/>
</dbReference>
<dbReference type="Gene3D" id="1.10.630.10">
    <property type="entry name" value="Cytochrome P450"/>
    <property type="match status" value="1"/>
</dbReference>
<dbReference type="PROSITE" id="PS00086">
    <property type="entry name" value="CYTOCHROME_P450"/>
    <property type="match status" value="1"/>
</dbReference>
<accession>A0ABW4WJH0</accession>
<dbReference type="InterPro" id="IPR017972">
    <property type="entry name" value="Cyt_P450_CS"/>
</dbReference>
<dbReference type="InterPro" id="IPR002401">
    <property type="entry name" value="Cyt_P450_E_grp-I"/>
</dbReference>